<proteinExistence type="predicted"/>
<dbReference type="EMBL" id="FNZH01000005">
    <property type="protein sequence ID" value="SEJ56294.1"/>
    <property type="molecule type" value="Genomic_DNA"/>
</dbReference>
<dbReference type="OrthoDB" id="9802991at2"/>
<evidence type="ECO:0000313" key="3">
    <source>
        <dbReference type="Proteomes" id="UP000199403"/>
    </source>
</evidence>
<dbReference type="Proteomes" id="UP000199403">
    <property type="component" value="Unassembled WGS sequence"/>
</dbReference>
<name>A0A1H6ZVR8_9BACT</name>
<feature type="signal peptide" evidence="1">
    <location>
        <begin position="1"/>
        <end position="22"/>
    </location>
</feature>
<dbReference type="PANTHER" id="PTHR21562">
    <property type="entry name" value="NOTUM-RELATED"/>
    <property type="match status" value="1"/>
</dbReference>
<evidence type="ECO:0000313" key="2">
    <source>
        <dbReference type="EMBL" id="SEJ56294.1"/>
    </source>
</evidence>
<dbReference type="Pfam" id="PF03283">
    <property type="entry name" value="PAE"/>
    <property type="match status" value="1"/>
</dbReference>
<keyword evidence="1" id="KW-0732">Signal</keyword>
<gene>
    <name evidence="2" type="ORF">SAMN05192553_105102</name>
</gene>
<dbReference type="InterPro" id="IPR029058">
    <property type="entry name" value="AB_hydrolase_fold"/>
</dbReference>
<dbReference type="PROSITE" id="PS51257">
    <property type="entry name" value="PROKAR_LIPOPROTEIN"/>
    <property type="match status" value="1"/>
</dbReference>
<reference evidence="3" key="1">
    <citation type="submission" date="2016-10" db="EMBL/GenBank/DDBJ databases">
        <authorList>
            <person name="Varghese N."/>
            <person name="Submissions S."/>
        </authorList>
    </citation>
    <scope>NUCLEOTIDE SEQUENCE [LARGE SCALE GENOMIC DNA]</scope>
    <source>
        <strain evidence="3">IBRC-M 10761</strain>
    </source>
</reference>
<feature type="chain" id="PRO_5011593581" evidence="1">
    <location>
        <begin position="23"/>
        <end position="362"/>
    </location>
</feature>
<organism evidence="2 3">
    <name type="scientific">Cyclobacterium xiamenense</name>
    <dbReference type="NCBI Taxonomy" id="1297121"/>
    <lineage>
        <taxon>Bacteria</taxon>
        <taxon>Pseudomonadati</taxon>
        <taxon>Bacteroidota</taxon>
        <taxon>Cytophagia</taxon>
        <taxon>Cytophagales</taxon>
        <taxon>Cyclobacteriaceae</taxon>
        <taxon>Cyclobacterium</taxon>
    </lineage>
</organism>
<protein>
    <submittedName>
        <fullName evidence="2">Pectinacetylesterase</fullName>
    </submittedName>
</protein>
<dbReference type="STRING" id="1416801.SAMN05192553_105102"/>
<accession>A0A1H6ZVR8</accession>
<evidence type="ECO:0000256" key="1">
    <source>
        <dbReference type="SAM" id="SignalP"/>
    </source>
</evidence>
<dbReference type="InterPro" id="IPR004963">
    <property type="entry name" value="PAE/NOTUM"/>
</dbReference>
<dbReference type="SUPFAM" id="SSF53474">
    <property type="entry name" value="alpha/beta-Hydrolases"/>
    <property type="match status" value="1"/>
</dbReference>
<dbReference type="RefSeq" id="WP_092176856.1">
    <property type="nucleotide sequence ID" value="NZ_FNZH01000005.1"/>
</dbReference>
<keyword evidence="3" id="KW-1185">Reference proteome</keyword>
<dbReference type="GO" id="GO:0016787">
    <property type="term" value="F:hydrolase activity"/>
    <property type="evidence" value="ECO:0007669"/>
    <property type="project" value="InterPro"/>
</dbReference>
<dbReference type="PANTHER" id="PTHR21562:SF83">
    <property type="entry name" value="PECTIN ACETYLESTERASE 4"/>
    <property type="match status" value="1"/>
</dbReference>
<sequence>MKTSKISHFLFLSLFVVLLSCSEDEGQQPEIAPVNPPPFQQLYDQGVDRYLGTITPISSTPVGPGVTEHVFNSADGPVCFTGKQFSMFTRNGSSNNLMIFLQGGGFCSPVVCAAVEEGIPFIPFGILSPNDSQNPVANYNVGYVPYCDGSMMSGDNEVDSDGVNDRFFKGIQNLSASLDVIVQNYPSPEKIVLAGNSAGGFAVHTALPLVRKLYPEARIYVVNDSGQGIGNPGGFEGLFTYWNAHAFIPSSCSDCIGSDGNLTGLHDYQLRQDANIRMAYISSKQDSVGSASMGGPAFEAQLIEAAIALNNAHPERFQSLIDNGDAHTYIIRSFNVEVGGVTVRQWLADMINESAGWETVIE</sequence>
<dbReference type="AlphaFoldDB" id="A0A1H6ZVR8"/>